<dbReference type="SUPFAM" id="SSF52113">
    <property type="entry name" value="BRCT domain"/>
    <property type="match status" value="1"/>
</dbReference>
<dbReference type="InterPro" id="IPR045080">
    <property type="entry name" value="BRCT_XRCC1_rpt1"/>
</dbReference>
<dbReference type="GO" id="GO:0005634">
    <property type="term" value="C:nucleus"/>
    <property type="evidence" value="ECO:0007669"/>
    <property type="project" value="UniProtKB-SubCell"/>
</dbReference>
<comment type="subcellular location">
    <subcellularLocation>
        <location evidence="1">Nucleus</location>
    </subcellularLocation>
</comment>
<dbReference type="Pfam" id="PF00533">
    <property type="entry name" value="BRCT"/>
    <property type="match status" value="1"/>
</dbReference>
<dbReference type="Proteomes" id="UP000595140">
    <property type="component" value="Unassembled WGS sequence"/>
</dbReference>
<dbReference type="InterPro" id="IPR001357">
    <property type="entry name" value="BRCT_dom"/>
</dbReference>
<gene>
    <name evidence="8" type="ORF">CCAM_LOCUS8051</name>
</gene>
<dbReference type="GO" id="GO:0006303">
    <property type="term" value="P:double-strand break repair via nonhomologous end joining"/>
    <property type="evidence" value="ECO:0007669"/>
    <property type="project" value="InterPro"/>
</dbReference>
<dbReference type="GO" id="GO:0006284">
    <property type="term" value="P:base-excision repair"/>
    <property type="evidence" value="ECO:0007669"/>
    <property type="project" value="InterPro"/>
</dbReference>
<keyword evidence="5" id="KW-0539">Nucleus</keyword>
<dbReference type="CDD" id="cd17725">
    <property type="entry name" value="BRCT_XRCC1_rpt1"/>
    <property type="match status" value="1"/>
</dbReference>
<evidence type="ECO:0000256" key="5">
    <source>
        <dbReference type="ARBA" id="ARBA00023242"/>
    </source>
</evidence>
<evidence type="ECO:0000256" key="3">
    <source>
        <dbReference type="ARBA" id="ARBA00022763"/>
    </source>
</evidence>
<evidence type="ECO:0000256" key="6">
    <source>
        <dbReference type="SAM" id="MobiDB-lite"/>
    </source>
</evidence>
<protein>
    <recommendedName>
        <fullName evidence="7">BRCT domain-containing protein</fullName>
    </recommendedName>
</protein>
<feature type="compositionally biased region" description="Basic and acidic residues" evidence="6">
    <location>
        <begin position="1"/>
        <end position="12"/>
    </location>
</feature>
<accession>A0A484KP82</accession>
<keyword evidence="4" id="KW-0234">DNA repair</keyword>
<dbReference type="PANTHER" id="PTHR11370:SF5">
    <property type="entry name" value="DNA REPAIR PROTEIN XRCC1"/>
    <property type="match status" value="1"/>
</dbReference>
<reference evidence="8 9" key="1">
    <citation type="submission" date="2018-04" db="EMBL/GenBank/DDBJ databases">
        <authorList>
            <person name="Vogel A."/>
        </authorList>
    </citation>
    <scope>NUCLEOTIDE SEQUENCE [LARGE SCALE GENOMIC DNA]</scope>
</reference>
<evidence type="ECO:0000259" key="7">
    <source>
        <dbReference type="PROSITE" id="PS50172"/>
    </source>
</evidence>
<feature type="domain" description="BRCT" evidence="7">
    <location>
        <begin position="58"/>
        <end position="146"/>
    </location>
</feature>
<evidence type="ECO:0000313" key="8">
    <source>
        <dbReference type="EMBL" id="VFQ66275.1"/>
    </source>
</evidence>
<dbReference type="AlphaFoldDB" id="A0A484KP82"/>
<dbReference type="OrthoDB" id="25840at2759"/>
<dbReference type="InterPro" id="IPR036420">
    <property type="entry name" value="BRCT_dom_sf"/>
</dbReference>
<proteinExistence type="predicted"/>
<sequence>MSGSKAGKDSDGSKPTIKRNLPSWMGLKQDTSNFDGGKKARNGAQEGNETDSDLSTSNFSKLMEGVVFVLSGFVNPERATLRSQALEMGAEYQPDWNSNCTLLVCAFPNTPKFRQVESDLGTIVSKDWIAECYKHRQLIDIEPYLMHVGKPWRKQSVCKDNRSLPLRKSQEKIETSCSDLTNPAPSKVCLISIIF</sequence>
<dbReference type="GO" id="GO:0003684">
    <property type="term" value="F:damaged DNA binding"/>
    <property type="evidence" value="ECO:0007669"/>
    <property type="project" value="InterPro"/>
</dbReference>
<dbReference type="FunFam" id="3.40.50.10190:FF:000008">
    <property type="entry name" value="X-ray repair cross complementing 1"/>
    <property type="match status" value="1"/>
</dbReference>
<dbReference type="PANTHER" id="PTHR11370">
    <property type="entry name" value="DNA-REPAIR PROTEIN XRCC1"/>
    <property type="match status" value="1"/>
</dbReference>
<evidence type="ECO:0000256" key="1">
    <source>
        <dbReference type="ARBA" id="ARBA00004123"/>
    </source>
</evidence>
<keyword evidence="9" id="KW-1185">Reference proteome</keyword>
<organism evidence="8 9">
    <name type="scientific">Cuscuta campestris</name>
    <dbReference type="NCBI Taxonomy" id="132261"/>
    <lineage>
        <taxon>Eukaryota</taxon>
        <taxon>Viridiplantae</taxon>
        <taxon>Streptophyta</taxon>
        <taxon>Embryophyta</taxon>
        <taxon>Tracheophyta</taxon>
        <taxon>Spermatophyta</taxon>
        <taxon>Magnoliopsida</taxon>
        <taxon>eudicotyledons</taxon>
        <taxon>Gunneridae</taxon>
        <taxon>Pentapetalae</taxon>
        <taxon>asterids</taxon>
        <taxon>lamiids</taxon>
        <taxon>Solanales</taxon>
        <taxon>Convolvulaceae</taxon>
        <taxon>Cuscuteae</taxon>
        <taxon>Cuscuta</taxon>
        <taxon>Cuscuta subgen. Grammica</taxon>
        <taxon>Cuscuta sect. Cleistogrammica</taxon>
    </lineage>
</organism>
<name>A0A484KP82_9ASTE</name>
<dbReference type="EMBL" id="OOIL02000537">
    <property type="protein sequence ID" value="VFQ66275.1"/>
    <property type="molecule type" value="Genomic_DNA"/>
</dbReference>
<evidence type="ECO:0000256" key="2">
    <source>
        <dbReference type="ARBA" id="ARBA00022737"/>
    </source>
</evidence>
<evidence type="ECO:0000313" key="9">
    <source>
        <dbReference type="Proteomes" id="UP000595140"/>
    </source>
</evidence>
<feature type="region of interest" description="Disordered" evidence="6">
    <location>
        <begin position="1"/>
        <end position="56"/>
    </location>
</feature>
<dbReference type="Gene3D" id="3.40.50.10190">
    <property type="entry name" value="BRCT domain"/>
    <property type="match status" value="1"/>
</dbReference>
<keyword evidence="3" id="KW-0227">DNA damage</keyword>
<keyword evidence="2" id="KW-0677">Repeat</keyword>
<dbReference type="GO" id="GO:0000012">
    <property type="term" value="P:single strand break repair"/>
    <property type="evidence" value="ECO:0007669"/>
    <property type="project" value="InterPro"/>
</dbReference>
<dbReference type="PROSITE" id="PS50172">
    <property type="entry name" value="BRCT"/>
    <property type="match status" value="1"/>
</dbReference>
<evidence type="ECO:0000256" key="4">
    <source>
        <dbReference type="ARBA" id="ARBA00023204"/>
    </source>
</evidence>
<dbReference type="SMART" id="SM00292">
    <property type="entry name" value="BRCT"/>
    <property type="match status" value="1"/>
</dbReference>